<dbReference type="Proteomes" id="UP000001296">
    <property type="component" value="Chromosome"/>
</dbReference>
<dbReference type="GO" id="GO:0016757">
    <property type="term" value="F:glycosyltransferase activity"/>
    <property type="evidence" value="ECO:0007669"/>
    <property type="project" value="UniProtKB-KW"/>
</dbReference>
<evidence type="ECO:0000259" key="4">
    <source>
        <dbReference type="Pfam" id="PF06165"/>
    </source>
</evidence>
<dbReference type="InterPro" id="IPR011013">
    <property type="entry name" value="Gal_mutarotase_sf_dom"/>
</dbReference>
<feature type="domain" description="Glycosyl hydrolase 94 supersandwich" evidence="4">
    <location>
        <begin position="9"/>
        <end position="292"/>
    </location>
</feature>
<keyword evidence="2" id="KW-0808">Transferase</keyword>
<dbReference type="KEGG" id="sta:STHERM_c21020"/>
<dbReference type="Gene3D" id="2.70.98.40">
    <property type="entry name" value="Glycoside hydrolase, family 65, N-terminal domain"/>
    <property type="match status" value="1"/>
</dbReference>
<feature type="domain" description="Glycosyl hydrolase 94 catalytic" evidence="5">
    <location>
        <begin position="305"/>
        <end position="726"/>
    </location>
</feature>
<organism evidence="6 7">
    <name type="scientific">Winmispira thermophila (strain ATCC 49972 / DSM 6192 / RI 19.B1)</name>
    <name type="common">Spirochaeta thermophila</name>
    <dbReference type="NCBI Taxonomy" id="665571"/>
    <lineage>
        <taxon>Bacteria</taxon>
        <taxon>Pseudomonadati</taxon>
        <taxon>Spirochaetota</taxon>
        <taxon>Spirochaetia</taxon>
        <taxon>Winmispirales</taxon>
        <taxon>Winmispiraceae</taxon>
        <taxon>Winmispira</taxon>
    </lineage>
</organism>
<dbReference type="Pfam" id="PF17167">
    <property type="entry name" value="Glyco_hydro_94"/>
    <property type="match status" value="1"/>
</dbReference>
<reference evidence="6 7" key="2">
    <citation type="journal article" date="2010" name="J. Bacteriol.">
        <title>Genome sequence of the polysaccharide-degrading, thermophilic anaerobe Spirochaeta thermophila DSM 6192.</title>
        <authorList>
            <person name="Angelov A."/>
            <person name="Liebl S."/>
            <person name="Ballschmiter M."/>
            <person name="Bomeke M."/>
            <person name="Lehmann R."/>
            <person name="Liesegang H."/>
            <person name="Daniel R."/>
            <person name="Liebl W."/>
        </authorList>
    </citation>
    <scope>NUCLEOTIDE SEQUENCE [LARGE SCALE GENOMIC DNA]</scope>
    <source>
        <strain evidence="7">ATCC 49972 / DSM 6192 / RI 19.B1</strain>
    </source>
</reference>
<dbReference type="InterPro" id="IPR010383">
    <property type="entry name" value="Glyco_hydrolase_94_b-supersand"/>
</dbReference>
<dbReference type="InterPro" id="IPR012341">
    <property type="entry name" value="6hp_glycosidase-like_sf"/>
</dbReference>
<protein>
    <submittedName>
        <fullName evidence="6">Cellodextrin-phosphorylase</fullName>
    </submittedName>
</protein>
<evidence type="ECO:0000256" key="1">
    <source>
        <dbReference type="ARBA" id="ARBA00022676"/>
    </source>
</evidence>
<feature type="domain" description="Glycoside hydrolase family 65 C-terminal" evidence="3">
    <location>
        <begin position="728"/>
        <end position="768"/>
    </location>
</feature>
<name>E0RQX7_WINT6</name>
<gene>
    <name evidence="6" type="ordered locus">STHERM_c21020</name>
</gene>
<dbReference type="Gene3D" id="2.60.420.10">
    <property type="entry name" value="Maltose phosphorylase, domain 3"/>
    <property type="match status" value="1"/>
</dbReference>
<dbReference type="Pfam" id="PF06165">
    <property type="entry name" value="GH94_b-supersand"/>
    <property type="match status" value="1"/>
</dbReference>
<sequence length="808" mass="91933">MSYGHFEGREYVITNPRTPVKWINYVGTIDFGGFVDHTGGLLICKGDPALNRITKYITQLPSSEFKGSTIYLRGRRGDRSFLYSPYYVPTLHEYDRYECRIGLGYSRFLMEYVGIRTEITVFVPEGESVVLQDVRIRNTGSDPVEVLDLIPVVEYSHFDALKQLTNADWVPQTMTSKAIGRPGELLVLRQCAFMQIGRAENFLTSNWPVSSFEADRRRFLGENEYGTWKVPFSLVDGREFSNYEPLRGDNVGALMHHLGPLAPGEERRVIVQLGQVESVEKAMPVIERFREPEEVDAAFARMQAFWEEYLNVCQVETPDPEFDLLVNTHNPRQCYVTLNWSRYLSYYQLGYGARGIGVRDSSQDVMAVVAGAPGRAKKLLRKLLSVQKRNGSSMHQFNPKTMEATMGDAREMEDRPQYYGDDHLWLVFAVCHYIAETGDYAFLEEEIPFYEKDKEGRPLESARVLEHLERAVAFTWNDTGVHGIPHLGFADWNDTVNLKTGAESFFIAHQFSKAARDLADLMDHLGEKEKAETYRSYAEEMKRRVNEVGWDGEWYLRYFDWDGSPIGSRGNAHGKIYTNAQSWAVISGNATPERARKALDAVYTHLNTRYGIKLSTPGYDHYDPNLGGVTTYPPGAKENGGIFLHANPWVIIAECMMGNGARAYQYHRQVNPIKKNEIIDIYEVEPYVFCQNILGDEHPQFGLGRNSWLTGTASWMYQAATQYILGVRVTHGGIVIDPCLPPEWDGFRMRRKVRGTWYEITVRNPEHVSRGVRSCTMDGQAVEVSEGAARIPFDTEGKDHVVEVILGT</sequence>
<dbReference type="InterPro" id="IPR052047">
    <property type="entry name" value="GH94_Enzymes"/>
</dbReference>
<dbReference type="Gene3D" id="1.20.890.20">
    <property type="entry name" value="mpn423 like domain"/>
    <property type="match status" value="1"/>
</dbReference>
<dbReference type="SUPFAM" id="SSF74650">
    <property type="entry name" value="Galactose mutarotase-like"/>
    <property type="match status" value="1"/>
</dbReference>
<evidence type="ECO:0000259" key="5">
    <source>
        <dbReference type="Pfam" id="PF17167"/>
    </source>
</evidence>
<dbReference type="eggNOG" id="COG3459">
    <property type="taxonomic scope" value="Bacteria"/>
</dbReference>
<evidence type="ECO:0000313" key="7">
    <source>
        <dbReference type="Proteomes" id="UP000001296"/>
    </source>
</evidence>
<keyword evidence="1" id="KW-0328">Glycosyltransferase</keyword>
<dbReference type="Pfam" id="PF03633">
    <property type="entry name" value="Glyco_hydro_65C"/>
    <property type="match status" value="1"/>
</dbReference>
<evidence type="ECO:0000256" key="2">
    <source>
        <dbReference type="ARBA" id="ARBA00022679"/>
    </source>
</evidence>
<dbReference type="Gene3D" id="1.50.10.10">
    <property type="match status" value="1"/>
</dbReference>
<dbReference type="InterPro" id="IPR037018">
    <property type="entry name" value="GH65_N"/>
</dbReference>
<dbReference type="PANTHER" id="PTHR37469">
    <property type="entry name" value="CELLOBIONIC ACID PHOSPHORYLASE-RELATED"/>
    <property type="match status" value="1"/>
</dbReference>
<dbReference type="SMR" id="E0RQX7"/>
<accession>E0RQX7</accession>
<dbReference type="PANTHER" id="PTHR37469:SF2">
    <property type="entry name" value="CELLOBIONIC ACID PHOSPHORYLASE"/>
    <property type="match status" value="1"/>
</dbReference>
<dbReference type="SUPFAM" id="SSF48208">
    <property type="entry name" value="Six-hairpin glycosidases"/>
    <property type="match status" value="1"/>
</dbReference>
<dbReference type="CAZy" id="GH94">
    <property type="family name" value="Glycoside Hydrolase Family 94"/>
</dbReference>
<evidence type="ECO:0000313" key="6">
    <source>
        <dbReference type="EMBL" id="ADN03033.1"/>
    </source>
</evidence>
<dbReference type="InterPro" id="IPR008928">
    <property type="entry name" value="6-hairpin_glycosidase_sf"/>
</dbReference>
<dbReference type="InterPro" id="IPR033432">
    <property type="entry name" value="GH94_catalytic"/>
</dbReference>
<dbReference type="GO" id="GO:0005975">
    <property type="term" value="P:carbohydrate metabolic process"/>
    <property type="evidence" value="ECO:0007669"/>
    <property type="project" value="InterPro"/>
</dbReference>
<dbReference type="EMBL" id="CP001698">
    <property type="protein sequence ID" value="ADN03033.1"/>
    <property type="molecule type" value="Genomic_DNA"/>
</dbReference>
<evidence type="ECO:0000259" key="3">
    <source>
        <dbReference type="Pfam" id="PF03633"/>
    </source>
</evidence>
<dbReference type="GO" id="GO:0030246">
    <property type="term" value="F:carbohydrate binding"/>
    <property type="evidence" value="ECO:0007669"/>
    <property type="project" value="InterPro"/>
</dbReference>
<proteinExistence type="predicted"/>
<dbReference type="AlphaFoldDB" id="E0RQX7"/>
<reference key="1">
    <citation type="submission" date="2009-08" db="EMBL/GenBank/DDBJ databases">
        <title>The genome sequence of Spirochaeta thermophila DSM6192.</title>
        <authorList>
            <person name="Angelov A."/>
            <person name="Mientus M."/>
            <person name="Wittenberg S."/>
            <person name="Lehmann R."/>
            <person name="Liesegang H."/>
            <person name="Daniel R."/>
            <person name="Liebl W."/>
        </authorList>
    </citation>
    <scope>NUCLEOTIDE SEQUENCE</scope>
    <source>
        <strain>DSM 6192</strain>
    </source>
</reference>
<dbReference type="HOGENOM" id="CLU_019054_0_0_12"/>
<dbReference type="RefSeq" id="WP_013314871.1">
    <property type="nucleotide sequence ID" value="NC_014484.1"/>
</dbReference>
<dbReference type="InterPro" id="IPR005194">
    <property type="entry name" value="Glyco_hydro_65_C"/>
</dbReference>
<dbReference type="PaxDb" id="665571-STHERM_c21020"/>